<organism evidence="1 2">
    <name type="scientific">Coccidioides immitis (strain RS)</name>
    <name type="common">Valley fever fungus</name>
    <dbReference type="NCBI Taxonomy" id="246410"/>
    <lineage>
        <taxon>Eukaryota</taxon>
        <taxon>Fungi</taxon>
        <taxon>Dikarya</taxon>
        <taxon>Ascomycota</taxon>
        <taxon>Pezizomycotina</taxon>
        <taxon>Eurotiomycetes</taxon>
        <taxon>Eurotiomycetidae</taxon>
        <taxon>Onygenales</taxon>
        <taxon>Onygenaceae</taxon>
        <taxon>Coccidioides</taxon>
    </lineage>
</organism>
<dbReference type="GeneID" id="24163995"/>
<accession>A0A0D8JX29</accession>
<dbReference type="Proteomes" id="UP000001261">
    <property type="component" value="Unassembled WGS sequence"/>
</dbReference>
<dbReference type="KEGG" id="cim:CIMG_12094"/>
<protein>
    <submittedName>
        <fullName evidence="1">Uncharacterized protein</fullName>
    </submittedName>
</protein>
<proteinExistence type="predicted"/>
<keyword evidence="2" id="KW-1185">Reference proteome</keyword>
<dbReference type="RefSeq" id="XP_012213983.1">
    <property type="nucleotide sequence ID" value="XM_012358560.1"/>
</dbReference>
<evidence type="ECO:0000313" key="2">
    <source>
        <dbReference type="Proteomes" id="UP000001261"/>
    </source>
</evidence>
<evidence type="ECO:0000313" key="1">
    <source>
        <dbReference type="EMBL" id="KJF60833.1"/>
    </source>
</evidence>
<dbReference type="OrthoDB" id="3716489at2759"/>
<dbReference type="VEuPathDB" id="FungiDB:CIMG_12094"/>
<reference evidence="2" key="1">
    <citation type="journal article" date="2009" name="Genome Res.">
        <title>Comparative genomic analyses of the human fungal pathogens Coccidioides and their relatives.</title>
        <authorList>
            <person name="Sharpton T.J."/>
            <person name="Stajich J.E."/>
            <person name="Rounsley S.D."/>
            <person name="Gardner M.J."/>
            <person name="Wortman J.R."/>
            <person name="Jordar V.S."/>
            <person name="Maiti R."/>
            <person name="Kodira C.D."/>
            <person name="Neafsey D.E."/>
            <person name="Zeng Q."/>
            <person name="Hung C.-Y."/>
            <person name="McMahan C."/>
            <person name="Muszewska A."/>
            <person name="Grynberg M."/>
            <person name="Mandel M.A."/>
            <person name="Kellner E.M."/>
            <person name="Barker B.M."/>
            <person name="Galgiani J.N."/>
            <person name="Orbach M.J."/>
            <person name="Kirkland T.N."/>
            <person name="Cole G.T."/>
            <person name="Henn M.R."/>
            <person name="Birren B.W."/>
            <person name="Taylor J.W."/>
        </authorList>
    </citation>
    <scope>NUCLEOTIDE SEQUENCE [LARGE SCALE GENOMIC DNA]</scope>
    <source>
        <strain evidence="2">RS</strain>
    </source>
</reference>
<name>A0A0D8JX29_COCIM</name>
<dbReference type="AlphaFoldDB" id="A0A0D8JX29"/>
<reference evidence="2" key="2">
    <citation type="journal article" date="2010" name="Genome Res.">
        <title>Population genomic sequencing of Coccidioides fungi reveals recent hybridization and transposon control.</title>
        <authorList>
            <person name="Neafsey D.E."/>
            <person name="Barker B.M."/>
            <person name="Sharpton T.J."/>
            <person name="Stajich J.E."/>
            <person name="Park D.J."/>
            <person name="Whiston E."/>
            <person name="Hung C.-Y."/>
            <person name="McMahan C."/>
            <person name="White J."/>
            <person name="Sykes S."/>
            <person name="Heiman D."/>
            <person name="Young S."/>
            <person name="Zeng Q."/>
            <person name="Abouelleil A."/>
            <person name="Aftuck L."/>
            <person name="Bessette D."/>
            <person name="Brown A."/>
            <person name="FitzGerald M."/>
            <person name="Lui A."/>
            <person name="Macdonald J.P."/>
            <person name="Priest M."/>
            <person name="Orbach M.J."/>
            <person name="Galgiani J.N."/>
            <person name="Kirkland T.N."/>
            <person name="Cole G.T."/>
            <person name="Birren B.W."/>
            <person name="Henn M.R."/>
            <person name="Taylor J.W."/>
            <person name="Rounsley S.D."/>
        </authorList>
    </citation>
    <scope>GENOME REANNOTATION</scope>
    <source>
        <strain evidence="2">RS</strain>
    </source>
</reference>
<dbReference type="InParanoid" id="A0A0D8JX29"/>
<gene>
    <name evidence="1" type="ORF">CIMG_12094</name>
</gene>
<dbReference type="EMBL" id="GG704913">
    <property type="protein sequence ID" value="KJF60833.1"/>
    <property type="molecule type" value="Genomic_DNA"/>
</dbReference>
<sequence length="82" mass="8656">MATNSQLTINQGHSSCPACGAGISGDSKTCNSCGKTSNDPAIPIPKGRFTVAQFSEIWKPIRLLSIGKDGTMVDEFREPTPS</sequence>